<dbReference type="GO" id="GO:0005634">
    <property type="term" value="C:nucleus"/>
    <property type="evidence" value="ECO:0007669"/>
    <property type="project" value="TreeGrafter"/>
</dbReference>
<name>A0A818WQX1_9BILA</name>
<dbReference type="GO" id="GO:0005737">
    <property type="term" value="C:cytoplasm"/>
    <property type="evidence" value="ECO:0007669"/>
    <property type="project" value="TreeGrafter"/>
</dbReference>
<reference evidence="6" key="1">
    <citation type="submission" date="2021-02" db="EMBL/GenBank/DDBJ databases">
        <authorList>
            <person name="Nowell W R."/>
        </authorList>
    </citation>
    <scope>NUCLEOTIDE SEQUENCE</scope>
</reference>
<evidence type="ECO:0000256" key="1">
    <source>
        <dbReference type="ARBA" id="ARBA00007989"/>
    </source>
</evidence>
<evidence type="ECO:0000256" key="2">
    <source>
        <dbReference type="ARBA" id="ARBA00022553"/>
    </source>
</evidence>
<dbReference type="Gene3D" id="3.90.640.90">
    <property type="entry name" value="Anti-proliferative protein, N-terminal domain"/>
    <property type="match status" value="1"/>
</dbReference>
<evidence type="ECO:0000256" key="3">
    <source>
        <dbReference type="SAM" id="MobiDB-lite"/>
    </source>
</evidence>
<dbReference type="SMART" id="SM00099">
    <property type="entry name" value="btg1"/>
    <property type="match status" value="1"/>
</dbReference>
<comment type="similarity">
    <text evidence="1">Belongs to the BTG family.</text>
</comment>
<proteinExistence type="inferred from homology"/>
<evidence type="ECO:0000313" key="7">
    <source>
        <dbReference type="Proteomes" id="UP000663868"/>
    </source>
</evidence>
<feature type="compositionally biased region" description="Basic and acidic residues" evidence="3">
    <location>
        <begin position="141"/>
        <end position="152"/>
    </location>
</feature>
<evidence type="ECO:0000313" key="6">
    <source>
        <dbReference type="EMBL" id="CAF3727248.1"/>
    </source>
</evidence>
<sequence length="382" mass="42655">MQFEVSVALNFLIAYLYNKLPRRRVNMLGEQMLEHLRIKFQGHWYPERPTKGSAYRSIRISKEKVDKVLVNAAIDVGLDLQEILDTLPNDLTIWIDPGEVSYRIGEKGPVKILYEDERRLIRKSTNKDSLNSESSSDSEEREGPLSHQDSDVPIRPFNPDAQIFRPIPDNFDTISLLSNSINSLISLSPTSSNNTNLNSSSGSSSSGLGASTNLPSWPSPNNNNNNNNNNNEHSLTPTLSSPTVPTNSSTAFTNKTISTPVFSPQTFAQTKFGSLKSKHAGKRNQSKMLPSEFSAYIKQKEQIQQSRILPVSLVDTKPTINPSSSAIIRPPNYRNYYNPYVSHTQMNSSIFNNDLPLRPNTLPLTNGQSSMYVEQQMTSSTS</sequence>
<dbReference type="Proteomes" id="UP000663868">
    <property type="component" value="Unassembled WGS sequence"/>
</dbReference>
<dbReference type="Pfam" id="PF07742">
    <property type="entry name" value="BTG"/>
    <property type="match status" value="1"/>
</dbReference>
<protein>
    <recommendedName>
        <fullName evidence="4">Anti-proliferative protein domain-containing protein</fullName>
    </recommendedName>
</protein>
<dbReference type="PANTHER" id="PTHR17537">
    <property type="entry name" value="TRANSDUCER OF ERBB2 TOB"/>
    <property type="match status" value="1"/>
</dbReference>
<dbReference type="PROSITE" id="PS01203">
    <property type="entry name" value="BTG_2"/>
    <property type="match status" value="1"/>
</dbReference>
<dbReference type="PRINTS" id="PR00310">
    <property type="entry name" value="ANTIPRLFBTG1"/>
</dbReference>
<dbReference type="EMBL" id="CAJNOE010000032">
    <property type="protein sequence ID" value="CAF0774821.1"/>
    <property type="molecule type" value="Genomic_DNA"/>
</dbReference>
<accession>A0A818WQX1</accession>
<feature type="region of interest" description="Disordered" evidence="3">
    <location>
        <begin position="124"/>
        <end position="163"/>
    </location>
</feature>
<organism evidence="6 7">
    <name type="scientific">Adineta steineri</name>
    <dbReference type="NCBI Taxonomy" id="433720"/>
    <lineage>
        <taxon>Eukaryota</taxon>
        <taxon>Metazoa</taxon>
        <taxon>Spiralia</taxon>
        <taxon>Gnathifera</taxon>
        <taxon>Rotifera</taxon>
        <taxon>Eurotatoria</taxon>
        <taxon>Bdelloidea</taxon>
        <taxon>Adinetida</taxon>
        <taxon>Adinetidae</taxon>
        <taxon>Adineta</taxon>
    </lineage>
</organism>
<dbReference type="PANTHER" id="PTHR17537:SF5">
    <property type="entry name" value="TRANSDUCER OF ERBB2, ISOFORM A"/>
    <property type="match status" value="1"/>
</dbReference>
<feature type="compositionally biased region" description="Low complexity" evidence="3">
    <location>
        <begin position="191"/>
        <end position="214"/>
    </location>
</feature>
<dbReference type="Proteomes" id="UP000663860">
    <property type="component" value="Unassembled WGS sequence"/>
</dbReference>
<dbReference type="GO" id="GO:0003714">
    <property type="term" value="F:transcription corepressor activity"/>
    <property type="evidence" value="ECO:0007669"/>
    <property type="project" value="TreeGrafter"/>
</dbReference>
<dbReference type="InterPro" id="IPR002087">
    <property type="entry name" value="Anti_prolifrtn"/>
</dbReference>
<dbReference type="InterPro" id="IPR036054">
    <property type="entry name" value="BTG-like_sf"/>
</dbReference>
<gene>
    <name evidence="5" type="ORF">IZO911_LOCUS5495</name>
    <name evidence="6" type="ORF">KXQ929_LOCUS12809</name>
</gene>
<feature type="domain" description="Anti-proliferative protein" evidence="4">
    <location>
        <begin position="87"/>
        <end position="106"/>
    </location>
</feature>
<feature type="compositionally biased region" description="Low complexity" evidence="3">
    <location>
        <begin position="221"/>
        <end position="250"/>
    </location>
</feature>
<dbReference type="AlphaFoldDB" id="A0A818WQX1"/>
<dbReference type="EMBL" id="CAJOBB010000669">
    <property type="protein sequence ID" value="CAF3727248.1"/>
    <property type="molecule type" value="Genomic_DNA"/>
</dbReference>
<dbReference type="SUPFAM" id="SSF160696">
    <property type="entry name" value="BTG domain-like"/>
    <property type="match status" value="1"/>
</dbReference>
<comment type="caution">
    <text evidence="6">The sequence shown here is derived from an EMBL/GenBank/DDBJ whole genome shotgun (WGS) entry which is preliminary data.</text>
</comment>
<feature type="region of interest" description="Disordered" evidence="3">
    <location>
        <begin position="191"/>
        <end position="252"/>
    </location>
</feature>
<dbReference type="InterPro" id="IPR015676">
    <property type="entry name" value="Tob1/2"/>
</dbReference>
<evidence type="ECO:0000313" key="5">
    <source>
        <dbReference type="EMBL" id="CAF0774821.1"/>
    </source>
</evidence>
<evidence type="ECO:0000259" key="4">
    <source>
        <dbReference type="PROSITE" id="PS01203"/>
    </source>
</evidence>
<keyword evidence="2" id="KW-0597">Phosphoprotein</keyword>